<reference evidence="3 4" key="1">
    <citation type="submission" date="2020-08" db="EMBL/GenBank/DDBJ databases">
        <title>Genomic Encyclopedia of Type Strains, Phase IV (KMG-IV): sequencing the most valuable type-strain genomes for metagenomic binning, comparative biology and taxonomic classification.</title>
        <authorList>
            <person name="Goeker M."/>
        </authorList>
    </citation>
    <scope>NUCLEOTIDE SEQUENCE [LARGE SCALE GENOMIC DNA]</scope>
    <source>
        <strain evidence="3 4">DSM 103737</strain>
    </source>
</reference>
<dbReference type="Pfam" id="PF06823">
    <property type="entry name" value="DUF1236"/>
    <property type="match status" value="1"/>
</dbReference>
<feature type="signal peptide" evidence="2">
    <location>
        <begin position="1"/>
        <end position="21"/>
    </location>
</feature>
<evidence type="ECO:0000256" key="1">
    <source>
        <dbReference type="SAM" id="MobiDB-lite"/>
    </source>
</evidence>
<sequence length="263" mass="27559">MRKVLLTTVAALALGLGPVYAQAQRPLPEGGGDTGSPQSGPGTGGSGGTVAPGGSGASGPAMKRQPGAGSVQPPSAAGEGVRGEAQERRQGAPRMEGQRTPGAGEQPSRAERQQRPGSAQGGVQMDEQDRARQGADIKQRDDTRGAVRERGTTDAPSGSAGTRGSDTDVDTTGSVGTNVEISTEHRRTIRETITSERVEPVRDVNFTISVGQAIPRTVELHPLPPRVVEIVPQYREYVYFVLADGRIVIVDPRSYEIVYIVTA</sequence>
<evidence type="ECO:0000313" key="4">
    <source>
        <dbReference type="Proteomes" id="UP000577362"/>
    </source>
</evidence>
<keyword evidence="4" id="KW-1185">Reference proteome</keyword>
<feature type="compositionally biased region" description="Gly residues" evidence="1">
    <location>
        <begin position="41"/>
        <end position="57"/>
    </location>
</feature>
<name>A0A840C0S9_9HYPH</name>
<evidence type="ECO:0008006" key="5">
    <source>
        <dbReference type="Google" id="ProtNLM"/>
    </source>
</evidence>
<dbReference type="Proteomes" id="UP000577362">
    <property type="component" value="Unassembled WGS sequence"/>
</dbReference>
<gene>
    <name evidence="3" type="ORF">GGR16_001113</name>
</gene>
<comment type="caution">
    <text evidence="3">The sequence shown here is derived from an EMBL/GenBank/DDBJ whole genome shotgun (WGS) entry which is preliminary data.</text>
</comment>
<protein>
    <recommendedName>
        <fullName evidence="5">DUF1236 domain-containing protein</fullName>
    </recommendedName>
</protein>
<feature type="chain" id="PRO_5032812091" description="DUF1236 domain-containing protein" evidence="2">
    <location>
        <begin position="22"/>
        <end position="263"/>
    </location>
</feature>
<organism evidence="3 4">
    <name type="scientific">Chelatococcus caeni</name>
    <dbReference type="NCBI Taxonomy" id="1348468"/>
    <lineage>
        <taxon>Bacteria</taxon>
        <taxon>Pseudomonadati</taxon>
        <taxon>Pseudomonadota</taxon>
        <taxon>Alphaproteobacteria</taxon>
        <taxon>Hyphomicrobiales</taxon>
        <taxon>Chelatococcaceae</taxon>
        <taxon>Chelatococcus</taxon>
    </lineage>
</organism>
<keyword evidence="2" id="KW-0732">Signal</keyword>
<feature type="region of interest" description="Disordered" evidence="1">
    <location>
        <begin position="23"/>
        <end position="175"/>
    </location>
</feature>
<accession>A0A840C0S9</accession>
<feature type="compositionally biased region" description="Basic and acidic residues" evidence="1">
    <location>
        <begin position="81"/>
        <end position="90"/>
    </location>
</feature>
<proteinExistence type="predicted"/>
<feature type="compositionally biased region" description="Basic and acidic residues" evidence="1">
    <location>
        <begin position="127"/>
        <end position="152"/>
    </location>
</feature>
<evidence type="ECO:0000313" key="3">
    <source>
        <dbReference type="EMBL" id="MBB4016107.1"/>
    </source>
</evidence>
<dbReference type="InterPro" id="IPR009642">
    <property type="entry name" value="DUF1236"/>
</dbReference>
<dbReference type="AlphaFoldDB" id="A0A840C0S9"/>
<evidence type="ECO:0000256" key="2">
    <source>
        <dbReference type="SAM" id="SignalP"/>
    </source>
</evidence>
<dbReference type="EMBL" id="JACIEN010000001">
    <property type="protein sequence ID" value="MBB4016107.1"/>
    <property type="molecule type" value="Genomic_DNA"/>
</dbReference>
<dbReference type="RefSeq" id="WP_019403277.1">
    <property type="nucleotide sequence ID" value="NZ_JACIEN010000001.1"/>
</dbReference>